<dbReference type="EMBL" id="MU005569">
    <property type="protein sequence ID" value="KAF2692064.1"/>
    <property type="molecule type" value="Genomic_DNA"/>
</dbReference>
<proteinExistence type="predicted"/>
<accession>A0A6G1JNE6</accession>
<dbReference type="Proteomes" id="UP000799291">
    <property type="component" value="Unassembled WGS sequence"/>
</dbReference>
<protein>
    <submittedName>
        <fullName evidence="1">Uncharacterized protein</fullName>
    </submittedName>
</protein>
<feature type="non-terminal residue" evidence="1">
    <location>
        <position position="1"/>
    </location>
</feature>
<gene>
    <name evidence="1" type="ORF">K458DRAFT_286433</name>
</gene>
<sequence>LGLDVRSSVWRIVIREDHASGYYQPCHAQGLIRWCKENPSLRVETQVDLWRVISWPASHCHLNVQTVLGGLATWISEASLLRDLGMLSNAYTLVFRSPSASATQHIYDTTKRAAAIQVAVKQHQLTHPDDDEYLLFYEILFGDYVTIMKEVVAGDSIVRFDADMGEPWDLQDVVAELDQRGLALTIWKDVIPANGFEHPPQGWEAMWKEDVIDIKWGGSNGGLGSNVSFGLISSEWTTVRLPDGFRDKDDNTFRR</sequence>
<reference evidence="1" key="1">
    <citation type="journal article" date="2020" name="Stud. Mycol.">
        <title>101 Dothideomycetes genomes: a test case for predicting lifestyles and emergence of pathogens.</title>
        <authorList>
            <person name="Haridas S."/>
            <person name="Albert R."/>
            <person name="Binder M."/>
            <person name="Bloem J."/>
            <person name="Labutti K."/>
            <person name="Salamov A."/>
            <person name="Andreopoulos B."/>
            <person name="Baker S."/>
            <person name="Barry K."/>
            <person name="Bills G."/>
            <person name="Bluhm B."/>
            <person name="Cannon C."/>
            <person name="Castanera R."/>
            <person name="Culley D."/>
            <person name="Daum C."/>
            <person name="Ezra D."/>
            <person name="Gonzalez J."/>
            <person name="Henrissat B."/>
            <person name="Kuo A."/>
            <person name="Liang C."/>
            <person name="Lipzen A."/>
            <person name="Lutzoni F."/>
            <person name="Magnuson J."/>
            <person name="Mondo S."/>
            <person name="Nolan M."/>
            <person name="Ohm R."/>
            <person name="Pangilinan J."/>
            <person name="Park H.-J."/>
            <person name="Ramirez L."/>
            <person name="Alfaro M."/>
            <person name="Sun H."/>
            <person name="Tritt A."/>
            <person name="Yoshinaga Y."/>
            <person name="Zwiers L.-H."/>
            <person name="Turgeon B."/>
            <person name="Goodwin S."/>
            <person name="Spatafora J."/>
            <person name="Crous P."/>
            <person name="Grigoriev I."/>
        </authorList>
    </citation>
    <scope>NUCLEOTIDE SEQUENCE</scope>
    <source>
        <strain evidence="1">CBS 122367</strain>
    </source>
</reference>
<dbReference type="OrthoDB" id="3799754at2759"/>
<name>A0A6G1JNE6_9PLEO</name>
<organism evidence="1 2">
    <name type="scientific">Lentithecium fluviatile CBS 122367</name>
    <dbReference type="NCBI Taxonomy" id="1168545"/>
    <lineage>
        <taxon>Eukaryota</taxon>
        <taxon>Fungi</taxon>
        <taxon>Dikarya</taxon>
        <taxon>Ascomycota</taxon>
        <taxon>Pezizomycotina</taxon>
        <taxon>Dothideomycetes</taxon>
        <taxon>Pleosporomycetidae</taxon>
        <taxon>Pleosporales</taxon>
        <taxon>Massarineae</taxon>
        <taxon>Lentitheciaceae</taxon>
        <taxon>Lentithecium</taxon>
    </lineage>
</organism>
<evidence type="ECO:0000313" key="2">
    <source>
        <dbReference type="Proteomes" id="UP000799291"/>
    </source>
</evidence>
<dbReference type="AlphaFoldDB" id="A0A6G1JNE6"/>
<evidence type="ECO:0000313" key="1">
    <source>
        <dbReference type="EMBL" id="KAF2692064.1"/>
    </source>
</evidence>
<keyword evidence="2" id="KW-1185">Reference proteome</keyword>